<comment type="subcellular location">
    <subcellularLocation>
        <location evidence="5">Cytoplasm</location>
    </subcellularLocation>
    <text evidence="5">Associates with late stage pre-50S ribosomal subunits.</text>
</comment>
<dbReference type="CDD" id="cd16331">
    <property type="entry name" value="YjgA-like"/>
    <property type="match status" value="1"/>
</dbReference>
<dbReference type="EMBL" id="JAOANI010000028">
    <property type="protein sequence ID" value="MCT7360290.1"/>
    <property type="molecule type" value="Genomic_DNA"/>
</dbReference>
<keyword evidence="1 5" id="KW-0963">Cytoplasm</keyword>
<comment type="similarity">
    <text evidence="5">Belongs to the DarP family.</text>
</comment>
<evidence type="ECO:0000256" key="5">
    <source>
        <dbReference type="HAMAP-Rule" id="MF_00765"/>
    </source>
</evidence>
<dbReference type="NCBIfam" id="NF003593">
    <property type="entry name" value="PRK05255.1-1"/>
    <property type="match status" value="1"/>
</dbReference>
<reference evidence="6" key="1">
    <citation type="journal article" date="2022" name="Front. Microbiol.">
        <title>Genome-based taxonomic rearrangement of Oceanobacter-related bacteria including the description of Thalassolituus hydrocarbonoclasticus sp. nov. and Thalassolituus pacificus sp. nov. and emended description of the genus Thalassolituus.</title>
        <authorList>
            <person name="Dong C."/>
            <person name="Wei L."/>
            <person name="Wang J."/>
            <person name="Lai Q."/>
            <person name="Huang Z."/>
            <person name="Shao Z."/>
        </authorList>
    </citation>
    <scope>NUCLEOTIDE SEQUENCE</scope>
    <source>
        <strain evidence="6">59MF3M-4</strain>
    </source>
</reference>
<dbReference type="GO" id="GO:0019843">
    <property type="term" value="F:rRNA binding"/>
    <property type="evidence" value="ECO:0007669"/>
    <property type="project" value="UniProtKB-UniRule"/>
</dbReference>
<keyword evidence="2 5" id="KW-0690">Ribosome biogenesis</keyword>
<dbReference type="GO" id="GO:0043022">
    <property type="term" value="F:ribosome binding"/>
    <property type="evidence" value="ECO:0007669"/>
    <property type="project" value="UniProtKB-UniRule"/>
</dbReference>
<evidence type="ECO:0000313" key="6">
    <source>
        <dbReference type="EMBL" id="MCT7360290.1"/>
    </source>
</evidence>
<organism evidence="6 7">
    <name type="scientific">Thalassolituus pacificus</name>
    <dbReference type="NCBI Taxonomy" id="2975440"/>
    <lineage>
        <taxon>Bacteria</taxon>
        <taxon>Pseudomonadati</taxon>
        <taxon>Pseudomonadota</taxon>
        <taxon>Gammaproteobacteria</taxon>
        <taxon>Oceanospirillales</taxon>
        <taxon>Oceanospirillaceae</taxon>
        <taxon>Thalassolituus</taxon>
    </lineage>
</organism>
<comment type="function">
    <text evidence="5">Member of a network of 50S ribosomal subunit biogenesis factors which assembles along the 30S-50S interface, preventing incorrect 23S rRNA structures from forming. Promotes peptidyl transferase center (PTC) maturation.</text>
</comment>
<dbReference type="GO" id="GO:1902626">
    <property type="term" value="P:assembly of large subunit precursor of preribosome"/>
    <property type="evidence" value="ECO:0007669"/>
    <property type="project" value="UniProtKB-UniRule"/>
</dbReference>
<dbReference type="AlphaFoldDB" id="A0A9X3ASD4"/>
<evidence type="ECO:0000313" key="7">
    <source>
        <dbReference type="Proteomes" id="UP001147830"/>
    </source>
</evidence>
<gene>
    <name evidence="5" type="primary">darP</name>
    <name evidence="6" type="ORF">NYR02_14810</name>
</gene>
<reference evidence="6" key="2">
    <citation type="submission" date="2022-08" db="EMBL/GenBank/DDBJ databases">
        <authorList>
            <person name="Dong C."/>
        </authorList>
    </citation>
    <scope>NUCLEOTIDE SEQUENCE</scope>
    <source>
        <strain evidence="6">59MF3M-4</strain>
    </source>
</reference>
<proteinExistence type="inferred from homology"/>
<keyword evidence="4 5" id="KW-0694">RNA-binding</keyword>
<evidence type="ECO:0000256" key="3">
    <source>
        <dbReference type="ARBA" id="ARBA00022730"/>
    </source>
</evidence>
<dbReference type="HAMAP" id="MF_00765">
    <property type="entry name" value="DarP"/>
    <property type="match status" value="1"/>
</dbReference>
<dbReference type="PANTHER" id="PTHR38101">
    <property type="entry name" value="UPF0307 PROTEIN YJGA"/>
    <property type="match status" value="1"/>
</dbReference>
<dbReference type="Proteomes" id="UP001147830">
    <property type="component" value="Unassembled WGS sequence"/>
</dbReference>
<dbReference type="InterPro" id="IPR023153">
    <property type="entry name" value="DarP_sf"/>
</dbReference>
<dbReference type="Pfam" id="PF04751">
    <property type="entry name" value="DarP"/>
    <property type="match status" value="1"/>
</dbReference>
<dbReference type="Gene3D" id="1.10.60.30">
    <property type="entry name" value="PSPTO4464-like domains"/>
    <property type="match status" value="2"/>
</dbReference>
<dbReference type="GO" id="GO:0005829">
    <property type="term" value="C:cytosol"/>
    <property type="evidence" value="ECO:0007669"/>
    <property type="project" value="TreeGrafter"/>
</dbReference>
<evidence type="ECO:0000256" key="4">
    <source>
        <dbReference type="ARBA" id="ARBA00022884"/>
    </source>
</evidence>
<comment type="caution">
    <text evidence="6">The sequence shown here is derived from an EMBL/GenBank/DDBJ whole genome shotgun (WGS) entry which is preliminary data.</text>
</comment>
<accession>A0A9X3ASD4</accession>
<protein>
    <recommendedName>
        <fullName evidence="5">Dual-action ribosomal maturation protein DarP</fullName>
    </recommendedName>
    <alternativeName>
        <fullName evidence="5">Large ribosomal subunit assembly factor DarP</fullName>
    </alternativeName>
</protein>
<dbReference type="PANTHER" id="PTHR38101:SF1">
    <property type="entry name" value="UPF0307 PROTEIN YJGA"/>
    <property type="match status" value="1"/>
</dbReference>
<keyword evidence="3 5" id="KW-0699">rRNA-binding</keyword>
<dbReference type="PIRSF" id="PIRSF016183">
    <property type="entry name" value="UCP016183"/>
    <property type="match status" value="1"/>
</dbReference>
<name>A0A9X3ASD4_9GAMM</name>
<sequence length="170" mass="20091">MNESDYPDDEIEYVSKSEMKREAHRWQELGKRLTELNAAKWKELPISETLYNALVENARLKQHEAKRRHMQYIGRLVGDENMDAIQAKLDLFDPSSQAYGRRIRQQEMWRTRLVSDNDGLNAFIEEFPAVDRQQLRNLVRNAQKEMSSEPPKPGTSYKKLFQFIKEQMAD</sequence>
<keyword evidence="7" id="KW-1185">Reference proteome</keyword>
<evidence type="ECO:0000256" key="1">
    <source>
        <dbReference type="ARBA" id="ARBA00022490"/>
    </source>
</evidence>
<dbReference type="RefSeq" id="WP_260977129.1">
    <property type="nucleotide sequence ID" value="NZ_JAOANI010000028.1"/>
</dbReference>
<dbReference type="SUPFAM" id="SSF158710">
    <property type="entry name" value="PSPTO4464-like"/>
    <property type="match status" value="1"/>
</dbReference>
<evidence type="ECO:0000256" key="2">
    <source>
        <dbReference type="ARBA" id="ARBA00022517"/>
    </source>
</evidence>
<dbReference type="InterPro" id="IPR006839">
    <property type="entry name" value="DarP"/>
</dbReference>